<dbReference type="RefSeq" id="WP_193346182.1">
    <property type="nucleotide sequence ID" value="NZ_CBCSIP010000110.1"/>
</dbReference>
<feature type="chain" id="PRO_5046895639" evidence="1">
    <location>
        <begin position="17"/>
        <end position="161"/>
    </location>
</feature>
<dbReference type="Proteomes" id="UP001516472">
    <property type="component" value="Unassembled WGS sequence"/>
</dbReference>
<sequence>MILLFLSLLTSAEATAADVPAPAPQQTCHALAELSPLLSESLIDEQGIKVLQFASAPLNEEGNLRVRSFRSALRVALIIELPEGSSPPGGALRASLTAPGLQSPEVLKVLQVAPRSTSERAWIIVEASASAAEARGVYTLEFLDAEGTRFLVLPGVRFPSF</sequence>
<name>A0ABR9PFR4_9BACT</name>
<evidence type="ECO:0000313" key="2">
    <source>
        <dbReference type="EMBL" id="MBE4746756.1"/>
    </source>
</evidence>
<feature type="signal peptide" evidence="1">
    <location>
        <begin position="1"/>
        <end position="16"/>
    </location>
</feature>
<proteinExistence type="predicted"/>
<gene>
    <name evidence="2" type="ORF">G4177_01035</name>
</gene>
<dbReference type="EMBL" id="JAAIYO010000001">
    <property type="protein sequence ID" value="MBE4746756.1"/>
    <property type="molecule type" value="Genomic_DNA"/>
</dbReference>
<comment type="caution">
    <text evidence="2">The sequence shown here is derived from an EMBL/GenBank/DDBJ whole genome shotgun (WGS) entry which is preliminary data.</text>
</comment>
<keyword evidence="1" id="KW-0732">Signal</keyword>
<accession>A0ABR9PFR4</accession>
<keyword evidence="3" id="KW-1185">Reference proteome</keyword>
<evidence type="ECO:0000313" key="3">
    <source>
        <dbReference type="Proteomes" id="UP001516472"/>
    </source>
</evidence>
<evidence type="ECO:0000256" key="1">
    <source>
        <dbReference type="SAM" id="SignalP"/>
    </source>
</evidence>
<organism evidence="2 3">
    <name type="scientific">Corallococcus soli</name>
    <dbReference type="NCBI Taxonomy" id="2710757"/>
    <lineage>
        <taxon>Bacteria</taxon>
        <taxon>Pseudomonadati</taxon>
        <taxon>Myxococcota</taxon>
        <taxon>Myxococcia</taxon>
        <taxon>Myxococcales</taxon>
        <taxon>Cystobacterineae</taxon>
        <taxon>Myxococcaceae</taxon>
        <taxon>Corallococcus</taxon>
    </lineage>
</organism>
<protein>
    <submittedName>
        <fullName evidence="2">DUF2381 family protein</fullName>
    </submittedName>
</protein>
<reference evidence="2 3" key="1">
    <citation type="submission" date="2020-02" db="EMBL/GenBank/DDBJ databases">
        <authorList>
            <person name="Babadi Z.K."/>
            <person name="Risdian C."/>
            <person name="Ebrahimipour G.H."/>
            <person name="Wink J."/>
        </authorList>
    </citation>
    <scope>NUCLEOTIDE SEQUENCE [LARGE SCALE GENOMIC DNA]</scope>
    <source>
        <strain evidence="2 3">ZKHCc1 1396</strain>
    </source>
</reference>